<dbReference type="PANTHER" id="PTHR43476:SF5">
    <property type="entry name" value="FAD-DEPENDENT MONOOXYGENASE"/>
    <property type="match status" value="1"/>
</dbReference>
<feature type="domain" description="FAD-binding" evidence="2">
    <location>
        <begin position="13"/>
        <end position="164"/>
    </location>
</feature>
<dbReference type="Pfam" id="PF01494">
    <property type="entry name" value="FAD_binding_3"/>
    <property type="match status" value="1"/>
</dbReference>
<keyword evidence="4" id="KW-1185">Reference proteome</keyword>
<evidence type="ECO:0000259" key="2">
    <source>
        <dbReference type="Pfam" id="PF01494"/>
    </source>
</evidence>
<sequence length="206" mass="23917">MTKTEQKSLLLKRNLVLEAREEPTPEDESRAITWMPRGMELLDWLGIYSQFHKKGVFRGLHQFENQHGKLLEWSFDQLESPYQYSLQLPQHDTEVIFEDAARKTGMIEIRRGHKVIEATQTKDNVIVKVQNKKGLYEISAPWGVGCDGAKSIIKSRLAIEKTWRDYGINSAVADFEMDCHLSIDISNIVLDPQRPYGFFYFVPGRW</sequence>
<dbReference type="GO" id="GO:0016491">
    <property type="term" value="F:oxidoreductase activity"/>
    <property type="evidence" value="ECO:0007669"/>
    <property type="project" value="UniProtKB-KW"/>
</dbReference>
<evidence type="ECO:0000313" key="4">
    <source>
        <dbReference type="Proteomes" id="UP000204391"/>
    </source>
</evidence>
<dbReference type="GO" id="GO:0071949">
    <property type="term" value="F:FAD binding"/>
    <property type="evidence" value="ECO:0007669"/>
    <property type="project" value="InterPro"/>
</dbReference>
<keyword evidence="1" id="KW-0560">Oxidoreductase</keyword>
<dbReference type="PANTHER" id="PTHR43476">
    <property type="entry name" value="3-(3-HYDROXY-PHENYL)PROPIONATE/3-HYDROXYCINNAMIC ACID HYDROXYLASE"/>
    <property type="match status" value="1"/>
</dbReference>
<dbReference type="InterPro" id="IPR002938">
    <property type="entry name" value="FAD-bd"/>
</dbReference>
<dbReference type="SUPFAM" id="SSF51905">
    <property type="entry name" value="FAD/NAD(P)-binding domain"/>
    <property type="match status" value="1"/>
</dbReference>
<protein>
    <recommendedName>
        <fullName evidence="2">FAD-binding domain-containing protein</fullName>
    </recommendedName>
</protein>
<organism evidence="3 4">
    <name type="scientific">Virgibacillus necropolis</name>
    <dbReference type="NCBI Taxonomy" id="163877"/>
    <lineage>
        <taxon>Bacteria</taxon>
        <taxon>Bacillati</taxon>
        <taxon>Bacillota</taxon>
        <taxon>Bacilli</taxon>
        <taxon>Bacillales</taxon>
        <taxon>Bacillaceae</taxon>
        <taxon>Virgibacillus</taxon>
    </lineage>
</organism>
<dbReference type="AlphaFoldDB" id="A0A221MCK0"/>
<proteinExistence type="predicted"/>
<dbReference type="Proteomes" id="UP000204391">
    <property type="component" value="Chromosome"/>
</dbReference>
<dbReference type="InterPro" id="IPR036188">
    <property type="entry name" value="FAD/NAD-bd_sf"/>
</dbReference>
<dbReference type="Gene3D" id="3.30.70.2450">
    <property type="match status" value="1"/>
</dbReference>
<reference evidence="3 4" key="1">
    <citation type="journal article" date="2003" name="Int. J. Syst. Evol. Microbiol.">
        <title>Virgibacillus carmonensis sp. nov., Virgibacillus necropolis sp. nov. and Virgibacillus picturae sp. nov., three novel species isolated from deteriorated mural paintings, transfer of the species of the genus salibacillus to Virgibacillus, as Virgibacillus marismortui comb. nov. and Virgibacillus salexigens comb. nov., and emended description of the genus Virgibacillus.</title>
        <authorList>
            <person name="Heyrman J."/>
            <person name="Logan N.A."/>
            <person name="Busse H.J."/>
            <person name="Balcaen A."/>
            <person name="Lebbe L."/>
            <person name="Rodriguez-Diaz M."/>
            <person name="Swings J."/>
            <person name="De Vos P."/>
        </authorList>
    </citation>
    <scope>NUCLEOTIDE SEQUENCE [LARGE SCALE GENOMIC DNA]</scope>
    <source>
        <strain evidence="3 4">LMG 19488</strain>
    </source>
</reference>
<dbReference type="KEGG" id="vne:CFK40_10125"/>
<name>A0A221MCK0_9BACI</name>
<evidence type="ECO:0000256" key="1">
    <source>
        <dbReference type="ARBA" id="ARBA00023002"/>
    </source>
</evidence>
<gene>
    <name evidence="3" type="ORF">CFK40_10125</name>
</gene>
<evidence type="ECO:0000313" key="3">
    <source>
        <dbReference type="EMBL" id="ASN05342.1"/>
    </source>
</evidence>
<dbReference type="Gene3D" id="3.50.50.60">
    <property type="entry name" value="FAD/NAD(P)-binding domain"/>
    <property type="match status" value="1"/>
</dbReference>
<accession>A0A221MCK0</accession>
<dbReference type="EMBL" id="CP022437">
    <property type="protein sequence ID" value="ASN05342.1"/>
    <property type="molecule type" value="Genomic_DNA"/>
</dbReference>
<dbReference type="InterPro" id="IPR050631">
    <property type="entry name" value="PheA/TfdB_FAD_monoxygenase"/>
</dbReference>